<sequence>MLTVYIYVLDTLADWELGHVTAELCSGRFFKREASRLSLKTVGCSREPIRTMGGLTVVPDCSVDDLAVCKTSALLLPGAESWNAPEHGAIIAKAEELLSAGGTVCAICGATAALASAGLLDRRPHTSNGPGFLEMAAPGYKGQRFYVDKPSVADGKLITAGSAGALPWAKQIIEHLDVFAPNTLESWFQYFRTGGPNHFFALLQSLPADSEEDVRPSR</sequence>
<dbReference type="Gene3D" id="3.40.50.880">
    <property type="match status" value="1"/>
</dbReference>
<evidence type="ECO:0000313" key="3">
    <source>
        <dbReference type="EMBL" id="SHG16159.1"/>
    </source>
</evidence>
<keyword evidence="3" id="KW-0645">Protease</keyword>
<dbReference type="CDD" id="cd03140">
    <property type="entry name" value="GATase1_PfpI_3"/>
    <property type="match status" value="1"/>
</dbReference>
<comment type="caution">
    <text evidence="3">The sequence shown here is derived from an EMBL/GenBank/DDBJ whole genome shotgun (WGS) entry which is preliminary data.</text>
</comment>
<dbReference type="AlphaFoldDB" id="A0AAQ1RW82"/>
<evidence type="ECO:0000313" key="5">
    <source>
        <dbReference type="Proteomes" id="UP000474718"/>
    </source>
</evidence>
<dbReference type="EMBL" id="WWVX01000008">
    <property type="protein sequence ID" value="MZL70258.1"/>
    <property type="molecule type" value="Genomic_DNA"/>
</dbReference>
<keyword evidence="5" id="KW-1185">Reference proteome</keyword>
<name>A0AAQ1RW82_9FIRM</name>
<dbReference type="PANTHER" id="PTHR48094">
    <property type="entry name" value="PROTEIN/NUCLEIC ACID DEGLYCASE DJ-1-RELATED"/>
    <property type="match status" value="1"/>
</dbReference>
<dbReference type="Proteomes" id="UP000184089">
    <property type="component" value="Unassembled WGS sequence"/>
</dbReference>
<dbReference type="GO" id="GO:0005737">
    <property type="term" value="C:cytoplasm"/>
    <property type="evidence" value="ECO:0007669"/>
    <property type="project" value="TreeGrafter"/>
</dbReference>
<evidence type="ECO:0000313" key="4">
    <source>
        <dbReference type="Proteomes" id="UP000184089"/>
    </source>
</evidence>
<evidence type="ECO:0000313" key="2">
    <source>
        <dbReference type="EMBL" id="MZL70258.1"/>
    </source>
</evidence>
<dbReference type="SUPFAM" id="SSF52317">
    <property type="entry name" value="Class I glutamine amidotransferase-like"/>
    <property type="match status" value="1"/>
</dbReference>
<reference evidence="3" key="1">
    <citation type="submission" date="2016-11" db="EMBL/GenBank/DDBJ databases">
        <authorList>
            <person name="Varghese N."/>
            <person name="Submissions S."/>
        </authorList>
    </citation>
    <scope>NUCLEOTIDE SEQUENCE</scope>
    <source>
        <strain evidence="3">DSM 4029</strain>
    </source>
</reference>
<dbReference type="InterPro" id="IPR050325">
    <property type="entry name" value="Prot/Nucl_acid_deglycase"/>
</dbReference>
<reference evidence="4" key="2">
    <citation type="submission" date="2016-11" db="EMBL/GenBank/DDBJ databases">
        <authorList>
            <person name="Jaros S."/>
            <person name="Januszkiewicz K."/>
            <person name="Wedrychowicz H."/>
        </authorList>
    </citation>
    <scope>NUCLEOTIDE SEQUENCE [LARGE SCALE GENOMIC DNA]</scope>
    <source>
        <strain evidence="4">DSM 4029</strain>
    </source>
</reference>
<dbReference type="PANTHER" id="PTHR48094:SF19">
    <property type="entry name" value="DJ-1_PFPI DOMAIN-CONTAINING PROTEIN"/>
    <property type="match status" value="1"/>
</dbReference>
<dbReference type="Proteomes" id="UP000474718">
    <property type="component" value="Unassembled WGS sequence"/>
</dbReference>
<keyword evidence="2" id="KW-0315">Glutamine amidotransferase</keyword>
<protein>
    <submittedName>
        <fullName evidence="2">Glutamine amidotransferase</fullName>
    </submittedName>
    <submittedName>
        <fullName evidence="3">Intracellular protease/amidase</fullName>
    </submittedName>
</protein>
<keyword evidence="3" id="KW-0378">Hydrolase</keyword>
<dbReference type="GO" id="GO:0008233">
    <property type="term" value="F:peptidase activity"/>
    <property type="evidence" value="ECO:0007669"/>
    <property type="project" value="UniProtKB-KW"/>
</dbReference>
<feature type="domain" description="DJ-1/PfpI" evidence="1">
    <location>
        <begin position="4"/>
        <end position="174"/>
    </location>
</feature>
<gene>
    <name evidence="2" type="ORF">GT747_10885</name>
    <name evidence="3" type="ORF">SAMN05444424_1698</name>
</gene>
<dbReference type="Pfam" id="PF01965">
    <property type="entry name" value="DJ-1_PfpI"/>
    <property type="match status" value="1"/>
</dbReference>
<reference evidence="2 5" key="3">
    <citation type="journal article" date="2019" name="Nat. Med.">
        <title>A library of human gut bacterial isolates paired with longitudinal multiomics data enables mechanistic microbiome research.</title>
        <authorList>
            <person name="Poyet M."/>
            <person name="Groussin M."/>
            <person name="Gibbons S.M."/>
            <person name="Avila-Pacheco J."/>
            <person name="Jiang X."/>
            <person name="Kearney S.M."/>
            <person name="Perrotta A.R."/>
            <person name="Berdy B."/>
            <person name="Zhao S."/>
            <person name="Lieberman T.D."/>
            <person name="Swanson P.K."/>
            <person name="Smith M."/>
            <person name="Roesemann S."/>
            <person name="Alexander J.E."/>
            <person name="Rich S.A."/>
            <person name="Livny J."/>
            <person name="Vlamakis H."/>
            <person name="Clish C."/>
            <person name="Bullock K."/>
            <person name="Deik A."/>
            <person name="Scott J."/>
            <person name="Pierce K.A."/>
            <person name="Xavier R.J."/>
            <person name="Alm E.J."/>
        </authorList>
    </citation>
    <scope>NUCLEOTIDE SEQUENCE [LARGE SCALE GENOMIC DNA]</scope>
    <source>
        <strain evidence="2 5">BIOML-A2</strain>
    </source>
</reference>
<proteinExistence type="predicted"/>
<organism evidence="3 4">
    <name type="scientific">Bittarella massiliensis</name>
    <name type="common">ex Durand et al. 2017</name>
    <dbReference type="NCBI Taxonomy" id="1720313"/>
    <lineage>
        <taxon>Bacteria</taxon>
        <taxon>Bacillati</taxon>
        <taxon>Bacillota</taxon>
        <taxon>Clostridia</taxon>
        <taxon>Eubacteriales</taxon>
        <taxon>Oscillospiraceae</taxon>
        <taxon>Bittarella (ex Durand et al. 2017)</taxon>
    </lineage>
</organism>
<dbReference type="RefSeq" id="WP_021660411.1">
    <property type="nucleotide sequence ID" value="NZ_FQVY01000002.1"/>
</dbReference>
<dbReference type="InterPro" id="IPR002818">
    <property type="entry name" value="DJ-1/PfpI"/>
</dbReference>
<dbReference type="GO" id="GO:0006508">
    <property type="term" value="P:proteolysis"/>
    <property type="evidence" value="ECO:0007669"/>
    <property type="project" value="UniProtKB-KW"/>
</dbReference>
<dbReference type="EMBL" id="FQVY01000002">
    <property type="protein sequence ID" value="SHG16159.1"/>
    <property type="molecule type" value="Genomic_DNA"/>
</dbReference>
<accession>A0AAQ1RW82</accession>
<evidence type="ECO:0000259" key="1">
    <source>
        <dbReference type="Pfam" id="PF01965"/>
    </source>
</evidence>
<dbReference type="InterPro" id="IPR029062">
    <property type="entry name" value="Class_I_gatase-like"/>
</dbReference>